<name>A0A7S4CT55_9EUGL</name>
<proteinExistence type="predicted"/>
<evidence type="ECO:0000313" key="1">
    <source>
        <dbReference type="EMBL" id="CAE0805736.1"/>
    </source>
</evidence>
<organism evidence="1">
    <name type="scientific">Eutreptiella gymnastica</name>
    <dbReference type="NCBI Taxonomy" id="73025"/>
    <lineage>
        <taxon>Eukaryota</taxon>
        <taxon>Discoba</taxon>
        <taxon>Euglenozoa</taxon>
        <taxon>Euglenida</taxon>
        <taxon>Spirocuta</taxon>
        <taxon>Euglenophyceae</taxon>
        <taxon>Eutreptiales</taxon>
        <taxon>Eutreptiaceae</taxon>
        <taxon>Eutreptiella</taxon>
    </lineage>
</organism>
<dbReference type="AlphaFoldDB" id="A0A7S4CT55"/>
<accession>A0A7S4CT55</accession>
<reference evidence="1" key="1">
    <citation type="submission" date="2021-01" db="EMBL/GenBank/DDBJ databases">
        <authorList>
            <person name="Corre E."/>
            <person name="Pelletier E."/>
            <person name="Niang G."/>
            <person name="Scheremetjew M."/>
            <person name="Finn R."/>
            <person name="Kale V."/>
            <person name="Holt S."/>
            <person name="Cochrane G."/>
            <person name="Meng A."/>
            <person name="Brown T."/>
            <person name="Cohen L."/>
        </authorList>
    </citation>
    <scope>NUCLEOTIDE SEQUENCE</scope>
    <source>
        <strain evidence="1">CCMP1594</strain>
    </source>
</reference>
<sequence length="419" mass="46395">MSAPRGPDESATVELDSMTTDRTMVEVGVPVPSLLCRKLDNTIVMKEYENGEWTLPDYAEKIDLGQCAGFCLTTYQMGKKSCEAVRTDSVILTHKTTGRKRKETIIRECACVCDRIERCPYGMFWNAWHCRCERKEPLKPCTRFPLYRYLGDFGLDVGMCKGECHWKGSFAYCRPLTFETQSVPPAYGQVSAVARTIEDCGCSDCHVKAKYRLIKVDDGIVQKVNVGYCDGECGPQDWPAGVTDVSNYWTSTCQVAATRTLVIRNSLKVEVVSRCDCKPVRPRCARVPHHVQHWGPDGTVQVVDIGRCLGRCPYSSQECVPKTEDHLVCGDSDPTTAQECGGIQGKQCNAGYECKDVPDDGCDPANGGADCAGYCAPKCDRFKVIVDCHCPPVRVVKPDIQQLELQKLPDSGEKGIPKN</sequence>
<gene>
    <name evidence="1" type="ORF">EGYM00163_LOCUS16862</name>
</gene>
<protein>
    <submittedName>
        <fullName evidence="1">Uncharacterized protein</fullName>
    </submittedName>
</protein>
<dbReference type="EMBL" id="HBJA01047815">
    <property type="protein sequence ID" value="CAE0805736.1"/>
    <property type="molecule type" value="Transcribed_RNA"/>
</dbReference>